<sequence length="48" mass="5463">MVPQYAIYFQFLLGLIKRSRGLTLVWSSSLLSIPSRINLLPFILALVL</sequence>
<dbReference type="AlphaFoldDB" id="A0A8F5C170"/>
<dbReference type="EMBL" id="CP077713">
    <property type="protein sequence ID" value="QXJ35110.1"/>
    <property type="molecule type" value="Genomic_DNA"/>
</dbReference>
<keyword evidence="2" id="KW-1185">Reference proteome</keyword>
<dbReference type="Proteomes" id="UP000694036">
    <property type="component" value="Chromosome"/>
</dbReference>
<organism evidence="1 2">
    <name type="scientific">Saccharolobus shibatae</name>
    <dbReference type="NCBI Taxonomy" id="2286"/>
    <lineage>
        <taxon>Archaea</taxon>
        <taxon>Thermoproteota</taxon>
        <taxon>Thermoprotei</taxon>
        <taxon>Sulfolobales</taxon>
        <taxon>Sulfolobaceae</taxon>
        <taxon>Saccharolobus</taxon>
    </lineage>
</organism>
<name>A0A8F5C170_9CREN</name>
<reference evidence="1 2" key="1">
    <citation type="journal article" date="2021" name="Environ. Microbiol.">
        <title>New insights into the diversity and evolution of the archaeal mobilome from three complete genomes of Saccharolobus shibatae.</title>
        <authorList>
            <person name="Medvedeva S."/>
            <person name="Brandt D."/>
            <person name="Cvirkaite-Krupovic V."/>
            <person name="Liu Y."/>
            <person name="Severinov K."/>
            <person name="Ishino S."/>
            <person name="Ishino Y."/>
            <person name="Prangishvili D."/>
            <person name="Kalinowski J."/>
            <person name="Krupovic M."/>
        </authorList>
    </citation>
    <scope>NUCLEOTIDE SEQUENCE [LARGE SCALE GENOMIC DNA]</scope>
    <source>
        <strain evidence="1 2">S38A</strain>
    </source>
</reference>
<proteinExistence type="predicted"/>
<evidence type="ECO:0000313" key="1">
    <source>
        <dbReference type="EMBL" id="QXJ35110.1"/>
    </source>
</evidence>
<accession>A0A8F5C170</accession>
<protein>
    <submittedName>
        <fullName evidence="1">Uncharacterized protein</fullName>
    </submittedName>
</protein>
<gene>
    <name evidence="1" type="ORF">J5U22_01657</name>
</gene>
<evidence type="ECO:0000313" key="2">
    <source>
        <dbReference type="Proteomes" id="UP000694036"/>
    </source>
</evidence>